<evidence type="ECO:0000313" key="2">
    <source>
        <dbReference type="EMBL" id="SHE50489.1"/>
    </source>
</evidence>
<dbReference type="Proteomes" id="UP000184423">
    <property type="component" value="Unassembled WGS sequence"/>
</dbReference>
<dbReference type="EMBL" id="FQVG01000006">
    <property type="protein sequence ID" value="SHE50489.1"/>
    <property type="molecule type" value="Genomic_DNA"/>
</dbReference>
<dbReference type="RefSeq" id="WP_073247842.1">
    <property type="nucleotide sequence ID" value="NZ_FQVG01000006.1"/>
</dbReference>
<feature type="domain" description="Putative Se/S carrier protein-like" evidence="1">
    <location>
        <begin position="3"/>
        <end position="71"/>
    </location>
</feature>
<keyword evidence="3" id="KW-1185">Reference proteome</keyword>
<organism evidence="2 3">
    <name type="scientific">Caloramator proteoclasticus DSM 10124</name>
    <dbReference type="NCBI Taxonomy" id="1121262"/>
    <lineage>
        <taxon>Bacteria</taxon>
        <taxon>Bacillati</taxon>
        <taxon>Bacillota</taxon>
        <taxon>Clostridia</taxon>
        <taxon>Eubacteriales</taxon>
        <taxon>Clostridiaceae</taxon>
        <taxon>Caloramator</taxon>
    </lineage>
</organism>
<dbReference type="Pfam" id="PF11823">
    <property type="entry name" value="Se_S_carrier"/>
    <property type="match status" value="1"/>
</dbReference>
<evidence type="ECO:0000313" key="3">
    <source>
        <dbReference type="Proteomes" id="UP000184423"/>
    </source>
</evidence>
<protein>
    <recommendedName>
        <fullName evidence="1">Putative Se/S carrier protein-like domain-containing protein</fullName>
    </recommendedName>
</protein>
<evidence type="ECO:0000259" key="1">
    <source>
        <dbReference type="Pfam" id="PF11823"/>
    </source>
</evidence>
<gene>
    <name evidence="2" type="ORF">SAMN02746091_00526</name>
</gene>
<sequence length="85" mass="9865">MEYIIVTFESTNFAIQAESVLKSRNLNIQIIPTPREITLSCGISILTQIENLNEIDELVKLGKIRIKEVYKYVKDEVKTLERLRP</sequence>
<accession>A0A1M4U190</accession>
<name>A0A1M4U190_9CLOT</name>
<reference evidence="3" key="1">
    <citation type="submission" date="2016-11" db="EMBL/GenBank/DDBJ databases">
        <authorList>
            <person name="Varghese N."/>
            <person name="Submissions S."/>
        </authorList>
    </citation>
    <scope>NUCLEOTIDE SEQUENCE [LARGE SCALE GENOMIC DNA]</scope>
    <source>
        <strain evidence="3">DSM 10124</strain>
    </source>
</reference>
<dbReference type="AlphaFoldDB" id="A0A1M4U190"/>
<proteinExistence type="predicted"/>
<dbReference type="InterPro" id="IPR021778">
    <property type="entry name" value="Se/S_carrier-like"/>
</dbReference>